<protein>
    <recommendedName>
        <fullName evidence="7">DUF4378 domain-containing protein</fullName>
    </recommendedName>
</protein>
<dbReference type="Proteomes" id="UP001237642">
    <property type="component" value="Unassembled WGS sequence"/>
</dbReference>
<evidence type="ECO:0000259" key="4">
    <source>
        <dbReference type="Pfam" id="PF14383"/>
    </source>
</evidence>
<feature type="region of interest" description="Disordered" evidence="2">
    <location>
        <begin position="475"/>
        <end position="498"/>
    </location>
</feature>
<feature type="coiled-coil region" evidence="1">
    <location>
        <begin position="630"/>
        <end position="657"/>
    </location>
</feature>
<feature type="domain" description="DUF3741" evidence="4">
    <location>
        <begin position="27"/>
        <end position="46"/>
    </location>
</feature>
<reference evidence="5" key="2">
    <citation type="submission" date="2023-05" db="EMBL/GenBank/DDBJ databases">
        <authorList>
            <person name="Schelkunov M.I."/>
        </authorList>
    </citation>
    <scope>NUCLEOTIDE SEQUENCE</scope>
    <source>
        <strain evidence="5">Hsosn_3</strain>
        <tissue evidence="5">Leaf</tissue>
    </source>
</reference>
<dbReference type="Pfam" id="PF14309">
    <property type="entry name" value="DUF4378"/>
    <property type="match status" value="1"/>
</dbReference>
<reference evidence="5" key="1">
    <citation type="submission" date="2023-02" db="EMBL/GenBank/DDBJ databases">
        <title>Genome of toxic invasive species Heracleum sosnowskyi carries increased number of genes despite the absence of recent whole-genome duplications.</title>
        <authorList>
            <person name="Schelkunov M."/>
            <person name="Shtratnikova V."/>
            <person name="Makarenko M."/>
            <person name="Klepikova A."/>
            <person name="Omelchenko D."/>
            <person name="Novikova G."/>
            <person name="Obukhova E."/>
            <person name="Bogdanov V."/>
            <person name="Penin A."/>
            <person name="Logacheva M."/>
        </authorList>
    </citation>
    <scope>NUCLEOTIDE SEQUENCE</scope>
    <source>
        <strain evidence="5">Hsosn_3</strain>
        <tissue evidence="5">Leaf</tissue>
    </source>
</reference>
<proteinExistence type="predicted"/>
<dbReference type="PANTHER" id="PTHR46836:SF8">
    <property type="entry name" value="AFADIN"/>
    <property type="match status" value="1"/>
</dbReference>
<organism evidence="5 6">
    <name type="scientific">Heracleum sosnowskyi</name>
    <dbReference type="NCBI Taxonomy" id="360622"/>
    <lineage>
        <taxon>Eukaryota</taxon>
        <taxon>Viridiplantae</taxon>
        <taxon>Streptophyta</taxon>
        <taxon>Embryophyta</taxon>
        <taxon>Tracheophyta</taxon>
        <taxon>Spermatophyta</taxon>
        <taxon>Magnoliopsida</taxon>
        <taxon>eudicotyledons</taxon>
        <taxon>Gunneridae</taxon>
        <taxon>Pentapetalae</taxon>
        <taxon>asterids</taxon>
        <taxon>campanulids</taxon>
        <taxon>Apiales</taxon>
        <taxon>Apiaceae</taxon>
        <taxon>Apioideae</taxon>
        <taxon>apioid superclade</taxon>
        <taxon>Tordylieae</taxon>
        <taxon>Tordyliinae</taxon>
        <taxon>Heracleum</taxon>
    </lineage>
</organism>
<comment type="caution">
    <text evidence="5">The sequence shown here is derived from an EMBL/GenBank/DDBJ whole genome shotgun (WGS) entry which is preliminary data.</text>
</comment>
<keyword evidence="6" id="KW-1185">Reference proteome</keyword>
<evidence type="ECO:0000313" key="6">
    <source>
        <dbReference type="Proteomes" id="UP001237642"/>
    </source>
</evidence>
<name>A0AAD8N7T5_9APIA</name>
<feature type="region of interest" description="Disordered" evidence="2">
    <location>
        <begin position="574"/>
        <end position="611"/>
    </location>
</feature>
<feature type="region of interest" description="Disordered" evidence="2">
    <location>
        <begin position="1"/>
        <end position="31"/>
    </location>
</feature>
<evidence type="ECO:0000256" key="1">
    <source>
        <dbReference type="SAM" id="Coils"/>
    </source>
</evidence>
<evidence type="ECO:0000256" key="2">
    <source>
        <dbReference type="SAM" id="MobiDB-lite"/>
    </source>
</evidence>
<dbReference type="EMBL" id="JAUIZM010000002">
    <property type="protein sequence ID" value="KAK1399934.1"/>
    <property type="molecule type" value="Genomic_DNA"/>
</dbReference>
<evidence type="ECO:0008006" key="7">
    <source>
        <dbReference type="Google" id="ProtNLM"/>
    </source>
</evidence>
<evidence type="ECO:0000259" key="3">
    <source>
        <dbReference type="Pfam" id="PF14309"/>
    </source>
</evidence>
<keyword evidence="1" id="KW-0175">Coiled coil</keyword>
<dbReference type="Pfam" id="PF14383">
    <property type="entry name" value="VARLMGL"/>
    <property type="match status" value="1"/>
</dbReference>
<accession>A0AAD8N7T5</accession>
<evidence type="ECO:0000313" key="5">
    <source>
        <dbReference type="EMBL" id="KAK1399934.1"/>
    </source>
</evidence>
<dbReference type="AlphaFoldDB" id="A0AAD8N7T5"/>
<dbReference type="InterPro" id="IPR032795">
    <property type="entry name" value="DUF3741-assoc"/>
</dbReference>
<sequence>MDRIRELHKAKSSTSKIGGNHREKGTSKMASPNVVARLMGLEGLPSPEVIHRSQNAHADYNGKIALPKLSQRDAHWREPRSYKKSYVEQSEFKDVFEDTINKSASNRDSAVEVPHQSDSQFLEHLHMEKSPYNRIAVLKPSNSANQKAKAKGWKDESGSPIKDGYVRHTCNNYGSQSLIEASIRTPDRKGESDIMAKRIVILKPNYMKSQNAFNSFSSPDSSQFDYSVVGDREQYRDSSRAEYYRNMDIFKDVDFSRHKSREVTETVKKATREMRNTYSRMKNRRDTAKEFKGEMVEDFGYMMNNLPSPFTGSPDIRGLYDFPQNVSASELEEKKVTSYDFTESYLSSEAKKRLLERLKKAYKYQDVVVNSKGSIPRDMYQDAGMNGKKITLGEMLSTSDKKSRNLDVTMGGISSKDGWKDSYSKFSTRSISICQLPGMASEKHNADCEYRVDDKLLVPKEDAYLYQRKVLDRNCKKKENSSSKNSRSSKRKSQSDRQRYAYNNDCLLESYSSQDHIETNLNKEGSPDKQPLVPQTSENAPSIVDAADIIQHGCRTLSPRPSDEFPPELLKFVKNSDDSLVDNQEDSTPQRTNGEAESSESSKEADHPSPVSVLQVPLREDDVLSGPESFEQVSADLRELQKQLQLLRREFKSDEMDSIPFDNDYDVQQGSVIDYENRRVHKPECWESSYIVDVLIESGFNDTDANMFTTICYSPDCPLGPWVFDNLESKHYGEVTRSKHDRRLLFDRINSALSVIQKSFAESCPWVRPSTVGIRFMWQACETRDELYKLLEGQVKEANEEDLEKLLDKEMNWVGSRDSIDAIGTGIEKLLTEELLTELLKDVKFPN</sequence>
<gene>
    <name evidence="5" type="ORF">POM88_009797</name>
</gene>
<dbReference type="PANTHER" id="PTHR46836">
    <property type="entry name" value="AFADIN"/>
    <property type="match status" value="1"/>
</dbReference>
<feature type="domain" description="DUF4378" evidence="3">
    <location>
        <begin position="688"/>
        <end position="838"/>
    </location>
</feature>
<dbReference type="InterPro" id="IPR025486">
    <property type="entry name" value="DUF4378"/>
</dbReference>